<evidence type="ECO:0000313" key="2">
    <source>
        <dbReference type="EMBL" id="SQJ08316.1"/>
    </source>
</evidence>
<dbReference type="Proteomes" id="UP000249008">
    <property type="component" value="Chromosome 1"/>
</dbReference>
<keyword evidence="1" id="KW-0472">Membrane</keyword>
<protein>
    <submittedName>
        <fullName evidence="2">YGGT family</fullName>
    </submittedName>
</protein>
<name>A0AAX1TTB2_9FUSO</name>
<feature type="transmembrane region" description="Helical" evidence="1">
    <location>
        <begin position="64"/>
        <end position="84"/>
    </location>
</feature>
<feature type="transmembrane region" description="Helical" evidence="1">
    <location>
        <begin position="7"/>
        <end position="28"/>
    </location>
</feature>
<evidence type="ECO:0000256" key="1">
    <source>
        <dbReference type="SAM" id="Phobius"/>
    </source>
</evidence>
<dbReference type="GeneID" id="78453502"/>
<dbReference type="Pfam" id="PF02325">
    <property type="entry name" value="CCB3_YggT"/>
    <property type="match status" value="1"/>
</dbReference>
<evidence type="ECO:0000313" key="3">
    <source>
        <dbReference type="Proteomes" id="UP000249008"/>
    </source>
</evidence>
<sequence>MYMFIRIFDLLITVINTLILIRVILSWLSPSSSNGFTELVYNLTEPILRPFRVLLPMGNFRLDIAPIVAYIFFGIVRKVVFMILL</sequence>
<dbReference type="EMBL" id="LS483487">
    <property type="protein sequence ID" value="SQJ08316.1"/>
    <property type="molecule type" value="Genomic_DNA"/>
</dbReference>
<dbReference type="AlphaFoldDB" id="A0AAX1TTB2"/>
<gene>
    <name evidence="2" type="ORF">NCTC12112_02215</name>
</gene>
<dbReference type="InterPro" id="IPR003425">
    <property type="entry name" value="CCB3/YggT"/>
</dbReference>
<dbReference type="RefSeq" id="WP_005981522.1">
    <property type="nucleotide sequence ID" value="NZ_BAABXY010000001.1"/>
</dbReference>
<reference evidence="2 3" key="1">
    <citation type="submission" date="2018-06" db="EMBL/GenBank/DDBJ databases">
        <authorList>
            <consortium name="Pathogen Informatics"/>
            <person name="Doyle S."/>
        </authorList>
    </citation>
    <scope>NUCLEOTIDE SEQUENCE [LARGE SCALE GENOMIC DNA]</scope>
    <source>
        <strain evidence="2 3">NCTC12112</strain>
    </source>
</reference>
<proteinExistence type="predicted"/>
<keyword evidence="1" id="KW-0812">Transmembrane</keyword>
<keyword evidence="1" id="KW-1133">Transmembrane helix</keyword>
<organism evidence="2 3">
    <name type="scientific">Fusobacterium ulcerans</name>
    <dbReference type="NCBI Taxonomy" id="861"/>
    <lineage>
        <taxon>Bacteria</taxon>
        <taxon>Fusobacteriati</taxon>
        <taxon>Fusobacteriota</taxon>
        <taxon>Fusobacteriia</taxon>
        <taxon>Fusobacteriales</taxon>
        <taxon>Fusobacteriaceae</taxon>
        <taxon>Fusobacterium</taxon>
    </lineage>
</organism>
<dbReference type="GO" id="GO:0016020">
    <property type="term" value="C:membrane"/>
    <property type="evidence" value="ECO:0007669"/>
    <property type="project" value="InterPro"/>
</dbReference>
<accession>A0AAX1TTB2</accession>
<dbReference type="KEGG" id="ful:C4N20_01690"/>